<dbReference type="GO" id="GO:0003677">
    <property type="term" value="F:DNA binding"/>
    <property type="evidence" value="ECO:0007669"/>
    <property type="project" value="UniProtKB-UniRule"/>
</dbReference>
<dbReference type="SUPFAM" id="SSF47095">
    <property type="entry name" value="HMG-box"/>
    <property type="match status" value="1"/>
</dbReference>
<reference evidence="5 6" key="1">
    <citation type="journal article" date="2016" name="Proc. Natl. Acad. Sci. U.S.A.">
        <title>Lipid metabolic changes in an early divergent fungus govern the establishment of a mutualistic symbiosis with endobacteria.</title>
        <authorList>
            <person name="Lastovetsky O.A."/>
            <person name="Gaspar M.L."/>
            <person name="Mondo S.J."/>
            <person name="LaButti K.M."/>
            <person name="Sandor L."/>
            <person name="Grigoriev I.V."/>
            <person name="Henry S.A."/>
            <person name="Pawlowska T.E."/>
        </authorList>
    </citation>
    <scope>NUCLEOTIDE SEQUENCE [LARGE SCALE GENOMIC DNA]</scope>
    <source>
        <strain evidence="5 6">ATCC 11559</strain>
    </source>
</reference>
<feature type="compositionally biased region" description="Basic and acidic residues" evidence="3">
    <location>
        <begin position="45"/>
        <end position="57"/>
    </location>
</feature>
<dbReference type="Pfam" id="PF00505">
    <property type="entry name" value="HMG_box"/>
    <property type="match status" value="1"/>
</dbReference>
<evidence type="ECO:0000313" key="5">
    <source>
        <dbReference type="EMBL" id="ORE18151.1"/>
    </source>
</evidence>
<dbReference type="PANTHER" id="PTHR48112:SF22">
    <property type="entry name" value="MITOCHONDRIAL TRANSCRIPTION FACTOR A, ISOFORM B"/>
    <property type="match status" value="1"/>
</dbReference>
<keyword evidence="2" id="KW-0539">Nucleus</keyword>
<dbReference type="GO" id="GO:0005634">
    <property type="term" value="C:nucleus"/>
    <property type="evidence" value="ECO:0007669"/>
    <property type="project" value="UniProtKB-UniRule"/>
</dbReference>
<evidence type="ECO:0000259" key="4">
    <source>
        <dbReference type="PROSITE" id="PS50118"/>
    </source>
</evidence>
<dbReference type="VEuPathDB" id="FungiDB:BCV72DRAFT_7062"/>
<proteinExistence type="predicted"/>
<feature type="region of interest" description="Disordered" evidence="3">
    <location>
        <begin position="117"/>
        <end position="180"/>
    </location>
</feature>
<name>A0A0A1PFZ2_RHIZD</name>
<dbReference type="PANTHER" id="PTHR48112">
    <property type="entry name" value="HIGH MOBILITY GROUP PROTEIN DSP1"/>
    <property type="match status" value="1"/>
</dbReference>
<dbReference type="EMBL" id="KV921337">
    <property type="protein sequence ID" value="ORE18151.1"/>
    <property type="molecule type" value="Genomic_DNA"/>
</dbReference>
<evidence type="ECO:0000256" key="3">
    <source>
        <dbReference type="SAM" id="MobiDB-lite"/>
    </source>
</evidence>
<organism evidence="5 6">
    <name type="scientific">Rhizopus microsporus</name>
    <dbReference type="NCBI Taxonomy" id="58291"/>
    <lineage>
        <taxon>Eukaryota</taxon>
        <taxon>Fungi</taxon>
        <taxon>Fungi incertae sedis</taxon>
        <taxon>Mucoromycota</taxon>
        <taxon>Mucoromycotina</taxon>
        <taxon>Mucoromycetes</taxon>
        <taxon>Mucorales</taxon>
        <taxon>Mucorineae</taxon>
        <taxon>Rhizopodaceae</taxon>
        <taxon>Rhizopus</taxon>
    </lineage>
</organism>
<dbReference type="AlphaFoldDB" id="A0A0A1PFZ2"/>
<dbReference type="InterPro" id="IPR009071">
    <property type="entry name" value="HMG_box_dom"/>
</dbReference>
<dbReference type="PRINTS" id="PR00886">
    <property type="entry name" value="HIGHMOBLTY12"/>
</dbReference>
<evidence type="ECO:0000313" key="6">
    <source>
        <dbReference type="Proteomes" id="UP000242381"/>
    </source>
</evidence>
<dbReference type="Proteomes" id="UP000242381">
    <property type="component" value="Unassembled WGS sequence"/>
</dbReference>
<feature type="compositionally biased region" description="Basic residues" evidence="3">
    <location>
        <begin position="152"/>
        <end position="164"/>
    </location>
</feature>
<evidence type="ECO:0000256" key="1">
    <source>
        <dbReference type="ARBA" id="ARBA00023125"/>
    </source>
</evidence>
<dbReference type="SMART" id="SM00398">
    <property type="entry name" value="HMG"/>
    <property type="match status" value="1"/>
</dbReference>
<dbReference type="Gene3D" id="1.10.30.10">
    <property type="entry name" value="High mobility group box domain"/>
    <property type="match status" value="1"/>
</dbReference>
<dbReference type="PROSITE" id="PS50118">
    <property type="entry name" value="HMG_BOX_2"/>
    <property type="match status" value="1"/>
</dbReference>
<feature type="region of interest" description="Disordered" evidence="3">
    <location>
        <begin position="43"/>
        <end position="62"/>
    </location>
</feature>
<evidence type="ECO:0000256" key="2">
    <source>
        <dbReference type="PROSITE-ProRule" id="PRU00267"/>
    </source>
</evidence>
<protein>
    <recommendedName>
        <fullName evidence="4">HMG box domain-containing protein</fullName>
    </recommendedName>
</protein>
<gene>
    <name evidence="5" type="ORF">BCV71DRAFT_243622</name>
</gene>
<keyword evidence="1 2" id="KW-0238">DNA-binding</keyword>
<feature type="domain" description="HMG box" evidence="4">
    <location>
        <begin position="58"/>
        <end position="126"/>
    </location>
</feature>
<dbReference type="InterPro" id="IPR050342">
    <property type="entry name" value="HMGB"/>
</dbReference>
<accession>A0A0A1PFZ2</accession>
<dbReference type="InterPro" id="IPR036910">
    <property type="entry name" value="HMG_box_dom_sf"/>
</dbReference>
<feature type="compositionally biased region" description="Basic and acidic residues" evidence="3">
    <location>
        <begin position="131"/>
        <end position="151"/>
    </location>
</feature>
<dbReference type="OMA" id="INTCREE"/>
<feature type="DNA-binding region" description="HMG box" evidence="2">
    <location>
        <begin position="58"/>
        <end position="126"/>
    </location>
</feature>
<sequence length="180" mass="20358">MPVENNNHAEKAQELHKAIDQLAGSLHHFADLLFGAAASPAADTKTVKKKAEKDPNAPKRNLSSYMLYTQAVRPKVAAEHPNMKAIEIAKLVGEMWNKLSEKEKMPFIMQAEKEKQRFEKENASYKTTLSHAEENVTAKRKESPVEEQPEKKSKKNKKEKHAHKSEKSNGSTDKKSKKKN</sequence>